<evidence type="ECO:0000256" key="5">
    <source>
        <dbReference type="SAM" id="Phobius"/>
    </source>
</evidence>
<comment type="subcellular location">
    <subcellularLocation>
        <location evidence="1">Membrane</location>
        <topology evidence="1">Multi-pass membrane protein</topology>
    </subcellularLocation>
</comment>
<reference evidence="6" key="1">
    <citation type="submission" date="2018-05" db="EMBL/GenBank/DDBJ databases">
        <authorList>
            <person name="Lanie J.A."/>
            <person name="Ng W.-L."/>
            <person name="Kazmierczak K.M."/>
            <person name="Andrzejewski T.M."/>
            <person name="Davidsen T.M."/>
            <person name="Wayne K.J."/>
            <person name="Tettelin H."/>
            <person name="Glass J.I."/>
            <person name="Rusch D."/>
            <person name="Podicherti R."/>
            <person name="Tsui H.-C.T."/>
            <person name="Winkler M.E."/>
        </authorList>
    </citation>
    <scope>NUCLEOTIDE SEQUENCE</scope>
</reference>
<evidence type="ECO:0000313" key="6">
    <source>
        <dbReference type="EMBL" id="SUZ72704.1"/>
    </source>
</evidence>
<sequence length="104" mass="11125">MGAFGAHIIKSKVSPEDLSIFETGVRYHAYNALGLILIGLIGFHVHQNVIVIPALMITAGIIIFSGSLYILVLSGVRWLGSITPIGGLSFIAGWILLAVNLIRN</sequence>
<feature type="transmembrane region" description="Helical" evidence="5">
    <location>
        <begin position="27"/>
        <end position="43"/>
    </location>
</feature>
<organism evidence="6">
    <name type="scientific">marine metagenome</name>
    <dbReference type="NCBI Taxonomy" id="408172"/>
    <lineage>
        <taxon>unclassified sequences</taxon>
        <taxon>metagenomes</taxon>
        <taxon>ecological metagenomes</taxon>
    </lineage>
</organism>
<dbReference type="EMBL" id="UINC01001155">
    <property type="protein sequence ID" value="SUZ72704.1"/>
    <property type="molecule type" value="Genomic_DNA"/>
</dbReference>
<evidence type="ECO:0008006" key="7">
    <source>
        <dbReference type="Google" id="ProtNLM"/>
    </source>
</evidence>
<gene>
    <name evidence="6" type="ORF">METZ01_LOCUS25558</name>
</gene>
<name>A0A381Q1F1_9ZZZZ</name>
<dbReference type="AlphaFoldDB" id="A0A381Q1F1"/>
<dbReference type="PANTHER" id="PTHR43461">
    <property type="entry name" value="TRANSMEMBRANE PROTEIN 256"/>
    <property type="match status" value="1"/>
</dbReference>
<accession>A0A381Q1F1</accession>
<evidence type="ECO:0000256" key="1">
    <source>
        <dbReference type="ARBA" id="ARBA00004141"/>
    </source>
</evidence>
<feature type="transmembrane region" description="Helical" evidence="5">
    <location>
        <begin position="78"/>
        <end position="102"/>
    </location>
</feature>
<evidence type="ECO:0000256" key="2">
    <source>
        <dbReference type="ARBA" id="ARBA00022692"/>
    </source>
</evidence>
<dbReference type="PANTHER" id="PTHR43461:SF1">
    <property type="entry name" value="TRANSMEMBRANE PROTEIN 256"/>
    <property type="match status" value="1"/>
</dbReference>
<feature type="transmembrane region" description="Helical" evidence="5">
    <location>
        <begin position="50"/>
        <end position="72"/>
    </location>
</feature>
<dbReference type="Pfam" id="PF04241">
    <property type="entry name" value="DUF423"/>
    <property type="match status" value="1"/>
</dbReference>
<keyword evidence="2 5" id="KW-0812">Transmembrane</keyword>
<keyword evidence="3 5" id="KW-1133">Transmembrane helix</keyword>
<dbReference type="GO" id="GO:0005886">
    <property type="term" value="C:plasma membrane"/>
    <property type="evidence" value="ECO:0007669"/>
    <property type="project" value="TreeGrafter"/>
</dbReference>
<evidence type="ECO:0000256" key="3">
    <source>
        <dbReference type="ARBA" id="ARBA00022989"/>
    </source>
</evidence>
<keyword evidence="4 5" id="KW-0472">Membrane</keyword>
<proteinExistence type="predicted"/>
<protein>
    <recommendedName>
        <fullName evidence="7">DUF423 domain-containing protein</fullName>
    </recommendedName>
</protein>
<dbReference type="InterPro" id="IPR006696">
    <property type="entry name" value="DUF423"/>
</dbReference>
<evidence type="ECO:0000256" key="4">
    <source>
        <dbReference type="ARBA" id="ARBA00023136"/>
    </source>
</evidence>